<dbReference type="EMBL" id="OX395137">
    <property type="protein sequence ID" value="CAI5788602.1"/>
    <property type="molecule type" value="Genomic_DNA"/>
</dbReference>
<dbReference type="AlphaFoldDB" id="A0AA35PL12"/>
<sequence>MVQNAVIQDSPTTPCCFQFWERAFVVALRRLCDLLAKKFPPVPTNCQLILFSVQLQQRHDRQEFNRCSFVKTARASRQHVLKFQSRVELCYVFYHSTLHRISAQVISSSGRRKRRQKLPLFIFPKSCTEP</sequence>
<name>A0AA35PL12_9SAUR</name>
<evidence type="ECO:0000313" key="2">
    <source>
        <dbReference type="Proteomes" id="UP001178461"/>
    </source>
</evidence>
<accession>A0AA35PL12</accession>
<reference evidence="1" key="1">
    <citation type="submission" date="2022-12" db="EMBL/GenBank/DDBJ databases">
        <authorList>
            <person name="Alioto T."/>
            <person name="Alioto T."/>
            <person name="Gomez Garrido J."/>
        </authorList>
    </citation>
    <scope>NUCLEOTIDE SEQUENCE</scope>
</reference>
<protein>
    <submittedName>
        <fullName evidence="1">Uncharacterized protein</fullName>
    </submittedName>
</protein>
<gene>
    <name evidence="1" type="ORF">PODLI_1B007277</name>
</gene>
<dbReference type="Proteomes" id="UP001178461">
    <property type="component" value="Chromosome 12"/>
</dbReference>
<keyword evidence="2" id="KW-1185">Reference proteome</keyword>
<organism evidence="1 2">
    <name type="scientific">Podarcis lilfordi</name>
    <name type="common">Lilford's wall lizard</name>
    <dbReference type="NCBI Taxonomy" id="74358"/>
    <lineage>
        <taxon>Eukaryota</taxon>
        <taxon>Metazoa</taxon>
        <taxon>Chordata</taxon>
        <taxon>Craniata</taxon>
        <taxon>Vertebrata</taxon>
        <taxon>Euteleostomi</taxon>
        <taxon>Lepidosauria</taxon>
        <taxon>Squamata</taxon>
        <taxon>Bifurcata</taxon>
        <taxon>Unidentata</taxon>
        <taxon>Episquamata</taxon>
        <taxon>Laterata</taxon>
        <taxon>Lacertibaenia</taxon>
        <taxon>Lacertidae</taxon>
        <taxon>Podarcis</taxon>
    </lineage>
</organism>
<proteinExistence type="predicted"/>
<evidence type="ECO:0000313" key="1">
    <source>
        <dbReference type="EMBL" id="CAI5788602.1"/>
    </source>
</evidence>